<proteinExistence type="predicted"/>
<gene>
    <name evidence="6" type="ORF">FNK824_LOCUS28018</name>
    <name evidence="5" type="ORF">JBS370_LOCUS19184</name>
    <name evidence="4" type="ORF">OTI717_LOCUS19990</name>
    <name evidence="1" type="ORF">RFH988_LOCUS23558</name>
    <name evidence="2" type="ORF">SEV965_LOCUS21371</name>
    <name evidence="3" type="ORF">ZHD862_LOCUS28753</name>
</gene>
<dbReference type="Proteomes" id="UP000663836">
    <property type="component" value="Unassembled WGS sequence"/>
</dbReference>
<dbReference type="Proteomes" id="UP000663889">
    <property type="component" value="Unassembled WGS sequence"/>
</dbReference>
<dbReference type="Proteomes" id="UP000663874">
    <property type="component" value="Unassembled WGS sequence"/>
</dbReference>
<evidence type="ECO:0000313" key="3">
    <source>
        <dbReference type="EMBL" id="CAF1316034.1"/>
    </source>
</evidence>
<dbReference type="EMBL" id="CAJOBE010007498">
    <property type="protein sequence ID" value="CAF4038003.1"/>
    <property type="molecule type" value="Genomic_DNA"/>
</dbReference>
<dbReference type="Proteomes" id="UP000663882">
    <property type="component" value="Unassembled WGS sequence"/>
</dbReference>
<evidence type="ECO:0000313" key="1">
    <source>
        <dbReference type="EMBL" id="CAF1181917.1"/>
    </source>
</evidence>
<evidence type="ECO:0000313" key="6">
    <source>
        <dbReference type="EMBL" id="CAF4038003.1"/>
    </source>
</evidence>
<dbReference type="EMBL" id="CAJOBD010002263">
    <property type="protein sequence ID" value="CAF3868775.1"/>
    <property type="molecule type" value="Genomic_DNA"/>
</dbReference>
<dbReference type="EMBL" id="CAJOAX010003000">
    <property type="protein sequence ID" value="CAF3831022.1"/>
    <property type="molecule type" value="Genomic_DNA"/>
</dbReference>
<evidence type="ECO:0000313" key="5">
    <source>
        <dbReference type="EMBL" id="CAF3868775.1"/>
    </source>
</evidence>
<dbReference type="EMBL" id="CAJNOT010002441">
    <property type="protein sequence ID" value="CAF1316034.1"/>
    <property type="molecule type" value="Genomic_DNA"/>
</dbReference>
<dbReference type="Proteomes" id="UP000663823">
    <property type="component" value="Unassembled WGS sequence"/>
</dbReference>
<sequence length="121" mass="13984">MKKLYTLADLGSTLMTYEGLSISFYIPRHLSFPSTTFEDGLILFLHGNDEFAFMVKNSIRLRPGLAHMITYRKSETIFLPKPYTNCTTKVGRNLRHIYEGIFDPHLVHQIAYSEALCYELC</sequence>
<protein>
    <submittedName>
        <fullName evidence="4">Uncharacterized protein</fullName>
    </submittedName>
</protein>
<accession>A0A819DMK0</accession>
<dbReference type="Proteomes" id="UP000663864">
    <property type="component" value="Unassembled WGS sequence"/>
</dbReference>
<evidence type="ECO:0000313" key="2">
    <source>
        <dbReference type="EMBL" id="CAF1205268.1"/>
    </source>
</evidence>
<dbReference type="EMBL" id="CAJNOO010001641">
    <property type="protein sequence ID" value="CAF1181917.1"/>
    <property type="molecule type" value="Genomic_DNA"/>
</dbReference>
<organism evidence="4 7">
    <name type="scientific">Rotaria sordida</name>
    <dbReference type="NCBI Taxonomy" id="392033"/>
    <lineage>
        <taxon>Eukaryota</taxon>
        <taxon>Metazoa</taxon>
        <taxon>Spiralia</taxon>
        <taxon>Gnathifera</taxon>
        <taxon>Rotifera</taxon>
        <taxon>Eurotatoria</taxon>
        <taxon>Bdelloidea</taxon>
        <taxon>Philodinida</taxon>
        <taxon>Philodinidae</taxon>
        <taxon>Rotaria</taxon>
    </lineage>
</organism>
<evidence type="ECO:0000313" key="4">
    <source>
        <dbReference type="EMBL" id="CAF3831022.1"/>
    </source>
</evidence>
<evidence type="ECO:0000313" key="7">
    <source>
        <dbReference type="Proteomes" id="UP000663823"/>
    </source>
</evidence>
<dbReference type="OrthoDB" id="6021021at2759"/>
<dbReference type="AlphaFoldDB" id="A0A819DMK0"/>
<reference evidence="4" key="1">
    <citation type="submission" date="2021-02" db="EMBL/GenBank/DDBJ databases">
        <authorList>
            <person name="Nowell W R."/>
        </authorList>
    </citation>
    <scope>NUCLEOTIDE SEQUENCE</scope>
</reference>
<dbReference type="EMBL" id="CAJNOU010001443">
    <property type="protein sequence ID" value="CAF1205268.1"/>
    <property type="molecule type" value="Genomic_DNA"/>
</dbReference>
<comment type="caution">
    <text evidence="4">The sequence shown here is derived from an EMBL/GenBank/DDBJ whole genome shotgun (WGS) entry which is preliminary data.</text>
</comment>
<name>A0A819DMK0_9BILA</name>